<dbReference type="KEGG" id="mbe:MBM_04627"/>
<name>K1WHI5_MARBU</name>
<gene>
    <name evidence="2" type="ORF">MBM_04627</name>
</gene>
<dbReference type="EMBL" id="JH921437">
    <property type="protein sequence ID" value="EKD17050.1"/>
    <property type="molecule type" value="Genomic_DNA"/>
</dbReference>
<reference evidence="2 3" key="1">
    <citation type="journal article" date="2012" name="BMC Genomics">
        <title>Sequencing the genome of Marssonina brunnea reveals fungus-poplar co-evolution.</title>
        <authorList>
            <person name="Zhu S."/>
            <person name="Cao Y.-Z."/>
            <person name="Jiang C."/>
            <person name="Tan B.-Y."/>
            <person name="Wang Z."/>
            <person name="Feng S."/>
            <person name="Zhang L."/>
            <person name="Su X.-H."/>
            <person name="Brejova B."/>
            <person name="Vinar T."/>
            <person name="Xu M."/>
            <person name="Wang M.-X."/>
            <person name="Zhang S.-G."/>
            <person name="Huang M.-R."/>
            <person name="Wu R."/>
            <person name="Zhou Y."/>
        </authorList>
    </citation>
    <scope>NUCLEOTIDE SEQUENCE [LARGE SCALE GENOMIC DNA]</scope>
    <source>
        <strain evidence="2 3">MB_m1</strain>
    </source>
</reference>
<evidence type="ECO:0000313" key="2">
    <source>
        <dbReference type="EMBL" id="EKD17050.1"/>
    </source>
</evidence>
<feature type="region of interest" description="Disordered" evidence="1">
    <location>
        <begin position="1"/>
        <end position="86"/>
    </location>
</feature>
<evidence type="ECO:0000313" key="3">
    <source>
        <dbReference type="Proteomes" id="UP000006753"/>
    </source>
</evidence>
<dbReference type="Pfam" id="PF23151">
    <property type="entry name" value="NuiA_2"/>
    <property type="match status" value="1"/>
</dbReference>
<dbReference type="STRING" id="1072389.K1WHI5"/>
<accession>K1WHI5</accession>
<dbReference type="HOGENOM" id="CLU_891509_0_0_1"/>
<dbReference type="AlphaFoldDB" id="K1WHI5"/>
<evidence type="ECO:0000256" key="1">
    <source>
        <dbReference type="SAM" id="MobiDB-lite"/>
    </source>
</evidence>
<proteinExistence type="predicted"/>
<feature type="compositionally biased region" description="Low complexity" evidence="1">
    <location>
        <begin position="62"/>
        <end position="77"/>
    </location>
</feature>
<organism evidence="2 3">
    <name type="scientific">Marssonina brunnea f. sp. multigermtubi (strain MB_m1)</name>
    <name type="common">Marssonina leaf spot fungus</name>
    <dbReference type="NCBI Taxonomy" id="1072389"/>
    <lineage>
        <taxon>Eukaryota</taxon>
        <taxon>Fungi</taxon>
        <taxon>Dikarya</taxon>
        <taxon>Ascomycota</taxon>
        <taxon>Pezizomycotina</taxon>
        <taxon>Leotiomycetes</taxon>
        <taxon>Helotiales</taxon>
        <taxon>Drepanopezizaceae</taxon>
        <taxon>Drepanopeziza</taxon>
    </lineage>
</organism>
<dbReference type="eggNOG" id="ENOG502SBFH">
    <property type="taxonomic scope" value="Eukaryota"/>
</dbReference>
<dbReference type="InterPro" id="IPR056539">
    <property type="entry name" value="NuiA-like"/>
</dbReference>
<keyword evidence="3" id="KW-1185">Reference proteome</keyword>
<sequence>MGALLSCFSSSNSKSFKQATEAPLATANPQPTLSSSQQQQQPAALREGLADEHLASVPPPTTTRAQTQTQNETQARAEGVDSESNAVRNVAAGAPVPIADPEGEGAGKMATEDEYMSFLDKANRDPGEGVVEGKSEGGGNEVKGLKAVDEAVEVPQAIRRVLGKNESFYVSDADEPFVGVALKLGKGEEGLPDETTFAKLVQHPRPDEADVQIMDIGEWDPQGQYKDVVDATRESANGGDVRVYMIARDGPRVEYWVVGVEGGRLVGVKALAIES</sequence>
<dbReference type="PANTHER" id="PTHR42093">
    <property type="match status" value="1"/>
</dbReference>
<dbReference type="InParanoid" id="K1WHI5"/>
<feature type="compositionally biased region" description="Low complexity" evidence="1">
    <location>
        <begin position="1"/>
        <end position="17"/>
    </location>
</feature>
<dbReference type="OrthoDB" id="5366485at2759"/>
<dbReference type="Proteomes" id="UP000006753">
    <property type="component" value="Unassembled WGS sequence"/>
</dbReference>
<dbReference type="OMA" id="NGSIFRV"/>
<protein>
    <submittedName>
        <fullName evidence="2">Uncharacterized protein</fullName>
    </submittedName>
</protein>
<dbReference type="PANTHER" id="PTHR42093:SF1">
    <property type="match status" value="1"/>
</dbReference>